<dbReference type="OrthoDB" id="5985073at2759"/>
<keyword evidence="6" id="KW-1185">Reference proteome</keyword>
<evidence type="ECO:0000256" key="2">
    <source>
        <dbReference type="ARBA" id="ARBA00023026"/>
    </source>
</evidence>
<protein>
    <recommendedName>
        <fullName evidence="4">LysM domain-containing protein</fullName>
    </recommendedName>
</protein>
<dbReference type="CDD" id="cd00118">
    <property type="entry name" value="LysM"/>
    <property type="match status" value="3"/>
</dbReference>
<dbReference type="STRING" id="454130.A0A0U5GNQ1"/>
<evidence type="ECO:0000259" key="4">
    <source>
        <dbReference type="PROSITE" id="PS51782"/>
    </source>
</evidence>
<feature type="domain" description="LysM" evidence="4">
    <location>
        <begin position="730"/>
        <end position="779"/>
    </location>
</feature>
<dbReference type="InterPro" id="IPR036779">
    <property type="entry name" value="LysM_dom_sf"/>
</dbReference>
<organism evidence="5 6">
    <name type="scientific">Aspergillus calidoustus</name>
    <dbReference type="NCBI Taxonomy" id="454130"/>
    <lineage>
        <taxon>Eukaryota</taxon>
        <taxon>Fungi</taxon>
        <taxon>Dikarya</taxon>
        <taxon>Ascomycota</taxon>
        <taxon>Pezizomycotina</taxon>
        <taxon>Eurotiomycetes</taxon>
        <taxon>Eurotiomycetidae</taxon>
        <taxon>Eurotiales</taxon>
        <taxon>Aspergillaceae</taxon>
        <taxon>Aspergillus</taxon>
        <taxon>Aspergillus subgen. Nidulantes</taxon>
    </lineage>
</organism>
<feature type="compositionally biased region" description="Low complexity" evidence="3">
    <location>
        <begin position="648"/>
        <end position="687"/>
    </location>
</feature>
<proteinExistence type="predicted"/>
<dbReference type="Proteomes" id="UP000054771">
    <property type="component" value="Unassembled WGS sequence"/>
</dbReference>
<keyword evidence="1" id="KW-0147">Chitin-binding</keyword>
<dbReference type="PANTHER" id="PTHR34997:SF16">
    <property type="entry name" value="LYSM DOMAIN-CONTAINING PROTEIN"/>
    <property type="match status" value="1"/>
</dbReference>
<evidence type="ECO:0000313" key="5">
    <source>
        <dbReference type="EMBL" id="CEN59414.1"/>
    </source>
</evidence>
<evidence type="ECO:0000256" key="3">
    <source>
        <dbReference type="SAM" id="MobiDB-lite"/>
    </source>
</evidence>
<dbReference type="OMA" id="AYCVGRS"/>
<dbReference type="InterPro" id="IPR018392">
    <property type="entry name" value="LysM"/>
</dbReference>
<feature type="region of interest" description="Disordered" evidence="3">
    <location>
        <begin position="1"/>
        <end position="27"/>
    </location>
</feature>
<feature type="domain" description="LysM" evidence="4">
    <location>
        <begin position="339"/>
        <end position="384"/>
    </location>
</feature>
<dbReference type="AlphaFoldDB" id="A0A0U5GNQ1"/>
<feature type="domain" description="LysM" evidence="4">
    <location>
        <begin position="480"/>
        <end position="526"/>
    </location>
</feature>
<evidence type="ECO:0000313" key="6">
    <source>
        <dbReference type="Proteomes" id="UP000054771"/>
    </source>
</evidence>
<feature type="compositionally biased region" description="Low complexity" evidence="3">
    <location>
        <begin position="695"/>
        <end position="726"/>
    </location>
</feature>
<dbReference type="InterPro" id="IPR052210">
    <property type="entry name" value="LysM1-like"/>
</dbReference>
<reference evidence="6" key="1">
    <citation type="journal article" date="2016" name="Genome Announc.">
        <title>Draft genome sequences of fungus Aspergillus calidoustus.</title>
        <authorList>
            <person name="Horn F."/>
            <person name="Linde J."/>
            <person name="Mattern D.J."/>
            <person name="Walther G."/>
            <person name="Guthke R."/>
            <person name="Scherlach K."/>
            <person name="Martin K."/>
            <person name="Brakhage A.A."/>
            <person name="Petzke L."/>
            <person name="Valiante V."/>
        </authorList>
    </citation>
    <scope>NUCLEOTIDE SEQUENCE [LARGE SCALE GENOMIC DNA]</scope>
    <source>
        <strain evidence="6">SF006504</strain>
    </source>
</reference>
<dbReference type="SUPFAM" id="SSF54106">
    <property type="entry name" value="LysM domain"/>
    <property type="match status" value="2"/>
</dbReference>
<feature type="region of interest" description="Disordered" evidence="3">
    <location>
        <begin position="643"/>
        <end position="726"/>
    </location>
</feature>
<name>A0A0U5GNQ1_ASPCI</name>
<dbReference type="Pfam" id="PF01476">
    <property type="entry name" value="LysM"/>
    <property type="match status" value="4"/>
</dbReference>
<feature type="domain" description="LysM" evidence="4">
    <location>
        <begin position="389"/>
        <end position="437"/>
    </location>
</feature>
<dbReference type="EMBL" id="CDMC01000002">
    <property type="protein sequence ID" value="CEN59414.1"/>
    <property type="molecule type" value="Genomic_DNA"/>
</dbReference>
<accession>A0A0U5GNQ1</accession>
<evidence type="ECO:0000256" key="1">
    <source>
        <dbReference type="ARBA" id="ARBA00022669"/>
    </source>
</evidence>
<dbReference type="Gene3D" id="3.10.350.10">
    <property type="entry name" value="LysM domain"/>
    <property type="match status" value="3"/>
</dbReference>
<dbReference type="PANTHER" id="PTHR34997">
    <property type="entry name" value="AM15"/>
    <property type="match status" value="1"/>
</dbReference>
<sequence>MKRARLNVAKDGPSGRSGEAPTEGQAKRELRFDKSVGAVGFGPQVLRPRSVQSVVSSELPRQGFETLVCLSPWGTFFPSCGKGGGGLQIWVGYASISLYITLSRGWWLPYRHIIAAQDSASLWLVMASSRVAVWQVTLLCLSSLVASWQAFPGDTVDAYDDKCADALATNLTACIPAVRGLSSNNFYSEHGLDLICTSECRDELKAYEKTVTEGCPEVTYTNEWGTELPISEIASTLAFEFQQTCLQNEGQYCNIVLGNITQHGGDECNKCLLLKLRSEAQYPYGSGPDVYSSVYPSFTSSCGLTGYPVTVTPTPVPSSTPSSSSSAIPTATSTSCAGTTYKIQPNDTCSSISLGQNIATFQLLLDNHLQAYCANFPSTGTLCIKNTCTVYTVEPGDTCKSVARAHGISPVQLRSYNPWIDGGCYNFNRTVGTQICLDEPGDKYHPPSTAIGSPTSPATATAAVPVPTNVADNTTRSCGEFYTVVAGDNCTSVAERFGIPRTDFLILNPGLNEQCTNLLLGISYCVLPVGDMSNYPGGPGYIPTISQIPWTDLPDATYTPIFNPDVSKIAPGTTTDCASYVEGKDLQFGFPGVSDCEVVQSFFEVSAADLLKWNPSLKALNGNSTSCGFSEDFRYCLAGGTGSGSGTGSATASPTSTPDPTSASIPTSTSSSTSASSTETTTAEPTKTPTPTPTPTSTDATSTNPTSTTTDPSSIPSPTQSDSIPSNCTSYAKAVQGDNCVDFAKAHGITPDQLYEWNAVLGKGGEECGMMFQAETYYCVGVAG</sequence>
<gene>
    <name evidence="5" type="ORF">ASPCAL01864</name>
</gene>
<dbReference type="SMART" id="SM00257">
    <property type="entry name" value="LysM"/>
    <property type="match status" value="4"/>
</dbReference>
<dbReference type="PROSITE" id="PS51782">
    <property type="entry name" value="LYSM"/>
    <property type="match status" value="4"/>
</dbReference>
<keyword evidence="2" id="KW-0843">Virulence</keyword>
<dbReference type="GO" id="GO:0008061">
    <property type="term" value="F:chitin binding"/>
    <property type="evidence" value="ECO:0007669"/>
    <property type="project" value="UniProtKB-KW"/>
</dbReference>